<evidence type="ECO:0000313" key="2">
    <source>
        <dbReference type="Proteomes" id="UP000549971"/>
    </source>
</evidence>
<dbReference type="AlphaFoldDB" id="A0A7W9MRM9"/>
<evidence type="ECO:0000313" key="1">
    <source>
        <dbReference type="EMBL" id="MBB5833297.1"/>
    </source>
</evidence>
<dbReference type="Proteomes" id="UP000549971">
    <property type="component" value="Unassembled WGS sequence"/>
</dbReference>
<gene>
    <name evidence="1" type="ORF">HDA39_000031</name>
</gene>
<comment type="caution">
    <text evidence="1">The sequence shown here is derived from an EMBL/GenBank/DDBJ whole genome shotgun (WGS) entry which is preliminary data.</text>
</comment>
<keyword evidence="2" id="KW-1185">Reference proteome</keyword>
<name>A0A7W9MRM9_9ACTN</name>
<accession>A0A7W9MRM9</accession>
<sequence length="73" mass="7625">MLGATTLLCRDRPVLTADDIAVAQALRDAATIGLLQHRAVRQSETIAGQLQSALDSRVVIEQAKGIVAASVSV</sequence>
<reference evidence="1 2" key="1">
    <citation type="submission" date="2020-08" db="EMBL/GenBank/DDBJ databases">
        <title>Sequencing the genomes of 1000 actinobacteria strains.</title>
        <authorList>
            <person name="Klenk H.-P."/>
        </authorList>
    </citation>
    <scope>NUCLEOTIDE SEQUENCE [LARGE SCALE GENOMIC DNA]</scope>
    <source>
        <strain evidence="1 2">DSM 28967</strain>
    </source>
</reference>
<organism evidence="1 2">
    <name type="scientific">Kribbella italica</name>
    <dbReference type="NCBI Taxonomy" id="1540520"/>
    <lineage>
        <taxon>Bacteria</taxon>
        <taxon>Bacillati</taxon>
        <taxon>Actinomycetota</taxon>
        <taxon>Actinomycetes</taxon>
        <taxon>Propionibacteriales</taxon>
        <taxon>Kribbellaceae</taxon>
        <taxon>Kribbella</taxon>
    </lineage>
</organism>
<protein>
    <submittedName>
        <fullName evidence="1">GAF domain-containing protein</fullName>
    </submittedName>
</protein>
<dbReference type="EMBL" id="JACHMY010000001">
    <property type="protein sequence ID" value="MBB5833297.1"/>
    <property type="molecule type" value="Genomic_DNA"/>
</dbReference>
<dbReference type="RefSeq" id="WP_184793208.1">
    <property type="nucleotide sequence ID" value="NZ_JACHMY010000001.1"/>
</dbReference>
<proteinExistence type="predicted"/>